<dbReference type="VEuPathDB" id="TrichDB:TVAG_023530"/>
<dbReference type="OrthoDB" id="676979at2759"/>
<dbReference type="Proteomes" id="UP000001542">
    <property type="component" value="Unassembled WGS sequence"/>
</dbReference>
<dbReference type="VEuPathDB" id="TrichDB:TVAGG3_0849800"/>
<reference evidence="1" key="1">
    <citation type="submission" date="2006-10" db="EMBL/GenBank/DDBJ databases">
        <authorList>
            <person name="Amadeo P."/>
            <person name="Zhao Q."/>
            <person name="Wortman J."/>
            <person name="Fraser-Liggett C."/>
            <person name="Carlton J."/>
        </authorList>
    </citation>
    <scope>NUCLEOTIDE SEQUENCE</scope>
    <source>
        <strain evidence="1">G3</strain>
    </source>
</reference>
<dbReference type="InParanoid" id="A2FEM4"/>
<evidence type="ECO:0000313" key="2">
    <source>
        <dbReference type="Proteomes" id="UP000001542"/>
    </source>
</evidence>
<dbReference type="InterPro" id="IPR026906">
    <property type="entry name" value="LRR_5"/>
</dbReference>
<dbReference type="SUPFAM" id="SSF52058">
    <property type="entry name" value="L domain-like"/>
    <property type="match status" value="1"/>
</dbReference>
<dbReference type="Pfam" id="PF13306">
    <property type="entry name" value="LRR_5"/>
    <property type="match status" value="1"/>
</dbReference>
<dbReference type="Gene3D" id="3.80.10.10">
    <property type="entry name" value="Ribonuclease Inhibitor"/>
    <property type="match status" value="1"/>
</dbReference>
<dbReference type="SMR" id="A2FEM4"/>
<keyword evidence="2" id="KW-1185">Reference proteome</keyword>
<dbReference type="AlphaFoldDB" id="A2FEM4"/>
<evidence type="ECO:0000313" key="1">
    <source>
        <dbReference type="EMBL" id="EAX96653.1"/>
    </source>
</evidence>
<name>A2FEM4_TRIV3</name>
<dbReference type="RefSeq" id="XP_001309583.1">
    <property type="nucleotide sequence ID" value="XM_001309582.1"/>
</dbReference>
<proteinExistence type="predicted"/>
<sequence length="207" mass="23514">MSKIIRSPINFEVDDIPNKENIISIGDFAFSGATFEKFVGWKNLKNIDGAIFHGTKSLEIVDLSLTKIEILKQSNFFSCPNLVMIILPSFLKEIQYRAIYQVPKLVSILIPSSVTVLNNSCFNEMKSLKVVCYYGNVSFSGRSLFYNCPSMKYIRVCSLYPSNKFSSFDVSYDAYQLGETILTCPSIKNIPYSSIFHFMSYSVFILI</sequence>
<accession>A2FEM4</accession>
<gene>
    <name evidence="1" type="ORF">TVAG_023530</name>
</gene>
<dbReference type="InterPro" id="IPR032675">
    <property type="entry name" value="LRR_dom_sf"/>
</dbReference>
<protein>
    <submittedName>
        <fullName evidence="1">Surface antigen Bsp, putative</fullName>
    </submittedName>
</protein>
<dbReference type="STRING" id="5722.A2FEM4"/>
<dbReference type="EMBL" id="DS113749">
    <property type="protein sequence ID" value="EAX96653.1"/>
    <property type="molecule type" value="Genomic_DNA"/>
</dbReference>
<reference evidence="1" key="2">
    <citation type="journal article" date="2007" name="Science">
        <title>Draft genome sequence of the sexually transmitted pathogen Trichomonas vaginalis.</title>
        <authorList>
            <person name="Carlton J.M."/>
            <person name="Hirt R.P."/>
            <person name="Silva J.C."/>
            <person name="Delcher A.L."/>
            <person name="Schatz M."/>
            <person name="Zhao Q."/>
            <person name="Wortman J.R."/>
            <person name="Bidwell S.L."/>
            <person name="Alsmark U.C.M."/>
            <person name="Besteiro S."/>
            <person name="Sicheritz-Ponten T."/>
            <person name="Noel C.J."/>
            <person name="Dacks J.B."/>
            <person name="Foster P.G."/>
            <person name="Simillion C."/>
            <person name="Van de Peer Y."/>
            <person name="Miranda-Saavedra D."/>
            <person name="Barton G.J."/>
            <person name="Westrop G.D."/>
            <person name="Mueller S."/>
            <person name="Dessi D."/>
            <person name="Fiori P.L."/>
            <person name="Ren Q."/>
            <person name="Paulsen I."/>
            <person name="Zhang H."/>
            <person name="Bastida-Corcuera F.D."/>
            <person name="Simoes-Barbosa A."/>
            <person name="Brown M.T."/>
            <person name="Hayes R.D."/>
            <person name="Mukherjee M."/>
            <person name="Okumura C.Y."/>
            <person name="Schneider R."/>
            <person name="Smith A.J."/>
            <person name="Vanacova S."/>
            <person name="Villalvazo M."/>
            <person name="Haas B.J."/>
            <person name="Pertea M."/>
            <person name="Feldblyum T.V."/>
            <person name="Utterback T.R."/>
            <person name="Shu C.L."/>
            <person name="Osoegawa K."/>
            <person name="de Jong P.J."/>
            <person name="Hrdy I."/>
            <person name="Horvathova L."/>
            <person name="Zubacova Z."/>
            <person name="Dolezal P."/>
            <person name="Malik S.B."/>
            <person name="Logsdon J.M. Jr."/>
            <person name="Henze K."/>
            <person name="Gupta A."/>
            <person name="Wang C.C."/>
            <person name="Dunne R.L."/>
            <person name="Upcroft J.A."/>
            <person name="Upcroft P."/>
            <person name="White O."/>
            <person name="Salzberg S.L."/>
            <person name="Tang P."/>
            <person name="Chiu C.-H."/>
            <person name="Lee Y.-S."/>
            <person name="Embley T.M."/>
            <person name="Coombs G.H."/>
            <person name="Mottram J.C."/>
            <person name="Tachezy J."/>
            <person name="Fraser-Liggett C.M."/>
            <person name="Johnson P.J."/>
        </authorList>
    </citation>
    <scope>NUCLEOTIDE SEQUENCE [LARGE SCALE GENOMIC DNA]</scope>
    <source>
        <strain evidence="1">G3</strain>
    </source>
</reference>
<dbReference type="KEGG" id="tva:4754426"/>
<organism evidence="1 2">
    <name type="scientific">Trichomonas vaginalis (strain ATCC PRA-98 / G3)</name>
    <dbReference type="NCBI Taxonomy" id="412133"/>
    <lineage>
        <taxon>Eukaryota</taxon>
        <taxon>Metamonada</taxon>
        <taxon>Parabasalia</taxon>
        <taxon>Trichomonadida</taxon>
        <taxon>Trichomonadidae</taxon>
        <taxon>Trichomonas</taxon>
    </lineage>
</organism>